<keyword evidence="4" id="KW-0676">Redox-active center</keyword>
<keyword evidence="3" id="KW-1015">Disulfide bond</keyword>
<dbReference type="Pfam" id="PF18312">
    <property type="entry name" value="ScsC_N"/>
    <property type="match status" value="1"/>
</dbReference>
<protein>
    <submittedName>
        <fullName evidence="6">Disulfide bond formation protein DsbA</fullName>
    </submittedName>
</protein>
<evidence type="ECO:0000256" key="3">
    <source>
        <dbReference type="ARBA" id="ARBA00023157"/>
    </source>
</evidence>
<dbReference type="SUPFAM" id="SSF52833">
    <property type="entry name" value="Thioredoxin-like"/>
    <property type="match status" value="1"/>
</dbReference>
<dbReference type="Gene3D" id="3.40.30.10">
    <property type="entry name" value="Glutaredoxin"/>
    <property type="match status" value="1"/>
</dbReference>
<dbReference type="AlphaFoldDB" id="A0A2U1SUC4"/>
<name>A0A2U1SUC4_METSR</name>
<sequence length="263" mass="28148">MSLRLAQIFDLGALVRAAAVAAVGLAAVATPLRAELAVPQKAEIEKIVHDYLIANPEVIRDAIDELERRQKVAEADSRQKAVTQGADKLFNSANQAVIGNPAGDVTLVEFFDYNCGYCKRALDDIAKLIDGDPKLRVVLKDFPVLGAGSVEAAEVAGAARLQLKPEKFYEFHRKLLNTRGAVGKAQAIAVAKELGADPAKLEKDAKSPESKASIKEVMELADSLNLSGTPSWVLGKEVIVGAVGYQQLKAKIDNTRKCGKTVC</sequence>
<dbReference type="OrthoDB" id="9780147at2"/>
<dbReference type="PANTHER" id="PTHR13887">
    <property type="entry name" value="GLUTATHIONE S-TRANSFERASE KAPPA"/>
    <property type="match status" value="1"/>
</dbReference>
<accession>A0A2U1SUC4</accession>
<dbReference type="Pfam" id="PF01323">
    <property type="entry name" value="DSBA"/>
    <property type="match status" value="1"/>
</dbReference>
<dbReference type="Proteomes" id="UP000245137">
    <property type="component" value="Unassembled WGS sequence"/>
</dbReference>
<keyword evidence="7" id="KW-1185">Reference proteome</keyword>
<comment type="caution">
    <text evidence="6">The sequence shown here is derived from an EMBL/GenBank/DDBJ whole genome shotgun (WGS) entry which is preliminary data.</text>
</comment>
<reference evidence="6 7" key="1">
    <citation type="journal article" date="2018" name="Appl. Microbiol. Biotechnol.">
        <title>Co-cultivation of the strictly anaerobic methanogen Methanosarcina barkeri with aerobic methanotrophs in an oxygen-limited membrane bioreactor.</title>
        <authorList>
            <person name="In 't Zandt M.H."/>
            <person name="van den Bosch T.J.M."/>
            <person name="Rijkers R."/>
            <person name="van Kessel M.A.H.J."/>
            <person name="Jetten M.S.M."/>
            <person name="Welte C.U."/>
        </authorList>
    </citation>
    <scope>NUCLEOTIDE SEQUENCE [LARGE SCALE GENOMIC DNA]</scope>
    <source>
        <strain evidence="6 7">DSM 17706</strain>
    </source>
</reference>
<feature type="domain" description="Thioredoxin" evidence="5">
    <location>
        <begin position="83"/>
        <end position="257"/>
    </location>
</feature>
<gene>
    <name evidence="6" type="ORF">C5689_03470</name>
</gene>
<evidence type="ECO:0000313" key="6">
    <source>
        <dbReference type="EMBL" id="PWB95215.1"/>
    </source>
</evidence>
<keyword evidence="2" id="KW-0560">Oxidoreductase</keyword>
<dbReference type="InterPro" id="IPR001853">
    <property type="entry name" value="DSBA-like_thioredoxin_dom"/>
</dbReference>
<dbReference type="PROSITE" id="PS51352">
    <property type="entry name" value="THIOREDOXIN_2"/>
    <property type="match status" value="1"/>
</dbReference>
<dbReference type="RefSeq" id="WP_108915886.1">
    <property type="nucleotide sequence ID" value="NZ_BGJY01000006.1"/>
</dbReference>
<dbReference type="InterPro" id="IPR036249">
    <property type="entry name" value="Thioredoxin-like_sf"/>
</dbReference>
<dbReference type="CDD" id="cd03023">
    <property type="entry name" value="DsbA_Com1_like"/>
    <property type="match status" value="1"/>
</dbReference>
<evidence type="ECO:0000256" key="1">
    <source>
        <dbReference type="ARBA" id="ARBA00022729"/>
    </source>
</evidence>
<keyword evidence="1" id="KW-0732">Signal</keyword>
<evidence type="ECO:0000313" key="7">
    <source>
        <dbReference type="Proteomes" id="UP000245137"/>
    </source>
</evidence>
<dbReference type="EMBL" id="PUIV01000003">
    <property type="protein sequence ID" value="PWB95215.1"/>
    <property type="molecule type" value="Genomic_DNA"/>
</dbReference>
<evidence type="ECO:0000256" key="2">
    <source>
        <dbReference type="ARBA" id="ARBA00023002"/>
    </source>
</evidence>
<dbReference type="InterPro" id="IPR013766">
    <property type="entry name" value="Thioredoxin_domain"/>
</dbReference>
<dbReference type="InterPro" id="IPR041205">
    <property type="entry name" value="ScsC_N"/>
</dbReference>
<dbReference type="GO" id="GO:0016491">
    <property type="term" value="F:oxidoreductase activity"/>
    <property type="evidence" value="ECO:0007669"/>
    <property type="project" value="UniProtKB-KW"/>
</dbReference>
<dbReference type="PANTHER" id="PTHR13887:SF14">
    <property type="entry name" value="DISULFIDE BOND FORMATION PROTEIN D"/>
    <property type="match status" value="1"/>
</dbReference>
<proteinExistence type="predicted"/>
<organism evidence="6 7">
    <name type="scientific">Methylosinus sporium</name>
    <dbReference type="NCBI Taxonomy" id="428"/>
    <lineage>
        <taxon>Bacteria</taxon>
        <taxon>Pseudomonadati</taxon>
        <taxon>Pseudomonadota</taxon>
        <taxon>Alphaproteobacteria</taxon>
        <taxon>Hyphomicrobiales</taxon>
        <taxon>Methylocystaceae</taxon>
        <taxon>Methylosinus</taxon>
    </lineage>
</organism>
<evidence type="ECO:0000259" key="5">
    <source>
        <dbReference type="PROSITE" id="PS51352"/>
    </source>
</evidence>
<evidence type="ECO:0000256" key="4">
    <source>
        <dbReference type="ARBA" id="ARBA00023284"/>
    </source>
</evidence>